<dbReference type="Proteomes" id="UP000294933">
    <property type="component" value="Unassembled WGS sequence"/>
</dbReference>
<reference evidence="1 2" key="1">
    <citation type="submission" date="2018-06" db="EMBL/GenBank/DDBJ databases">
        <title>A transcriptomic atlas of mushroom development highlights an independent origin of complex multicellularity.</title>
        <authorList>
            <consortium name="DOE Joint Genome Institute"/>
            <person name="Krizsan K."/>
            <person name="Almasi E."/>
            <person name="Merenyi Z."/>
            <person name="Sahu N."/>
            <person name="Viragh M."/>
            <person name="Koszo T."/>
            <person name="Mondo S."/>
            <person name="Kiss B."/>
            <person name="Balint B."/>
            <person name="Kues U."/>
            <person name="Barry K."/>
            <person name="Hegedus J.C."/>
            <person name="Henrissat B."/>
            <person name="Johnson J."/>
            <person name="Lipzen A."/>
            <person name="Ohm R."/>
            <person name="Nagy I."/>
            <person name="Pangilinan J."/>
            <person name="Yan J."/>
            <person name="Xiong Y."/>
            <person name="Grigoriev I.V."/>
            <person name="Hibbett D.S."/>
            <person name="Nagy L.G."/>
        </authorList>
    </citation>
    <scope>NUCLEOTIDE SEQUENCE [LARGE SCALE GENOMIC DNA]</scope>
    <source>
        <strain evidence="1 2">SZMC22713</strain>
    </source>
</reference>
<sequence>MMLKKGFTDFLNDAEEFDAGVLVEELRGCRIRAGSLESGWMYRLDLPILAPLPPFLSCTRLNQTPPSSPSHLVNRPLWVAPLLQPNKLSGAKQYIPTLSMPTLADPPIKMYFQPSFHAAAVAAVRINDVNPPSALQGIQVILSVNDLRSPTTGIRPFAIERRRRRSIKLQLGYQRWLSGSTRTSLSPLLPLLSVSGLNHPPPRCFYLPSLLISSSGTPVATESVPAARGEHTRFANGDFVEAP</sequence>
<proteinExistence type="predicted"/>
<protein>
    <submittedName>
        <fullName evidence="1">Uncharacterized protein</fullName>
    </submittedName>
</protein>
<evidence type="ECO:0000313" key="2">
    <source>
        <dbReference type="Proteomes" id="UP000294933"/>
    </source>
</evidence>
<dbReference type="AlphaFoldDB" id="A0A4Y7QCY0"/>
<keyword evidence="2" id="KW-1185">Reference proteome</keyword>
<gene>
    <name evidence="1" type="ORF">BD410DRAFT_801198</name>
</gene>
<organism evidence="1 2">
    <name type="scientific">Rickenella mellea</name>
    <dbReference type="NCBI Taxonomy" id="50990"/>
    <lineage>
        <taxon>Eukaryota</taxon>
        <taxon>Fungi</taxon>
        <taxon>Dikarya</taxon>
        <taxon>Basidiomycota</taxon>
        <taxon>Agaricomycotina</taxon>
        <taxon>Agaricomycetes</taxon>
        <taxon>Hymenochaetales</taxon>
        <taxon>Rickenellaceae</taxon>
        <taxon>Rickenella</taxon>
    </lineage>
</organism>
<evidence type="ECO:0000313" key="1">
    <source>
        <dbReference type="EMBL" id="TDL25088.1"/>
    </source>
</evidence>
<name>A0A4Y7QCY0_9AGAM</name>
<accession>A0A4Y7QCY0</accession>
<dbReference type="VEuPathDB" id="FungiDB:BD410DRAFT_801198"/>
<dbReference type="EMBL" id="ML170164">
    <property type="protein sequence ID" value="TDL25088.1"/>
    <property type="molecule type" value="Genomic_DNA"/>
</dbReference>